<comment type="caution">
    <text evidence="1">The sequence shown here is derived from an EMBL/GenBank/DDBJ whole genome shotgun (WGS) entry which is preliminary data.</text>
</comment>
<dbReference type="RefSeq" id="WP_326089943.1">
    <property type="nucleotide sequence ID" value="NZ_JARLKZ010000015.1"/>
</dbReference>
<dbReference type="Proteomes" id="UP001344632">
    <property type="component" value="Unassembled WGS sequence"/>
</dbReference>
<gene>
    <name evidence="1" type="ORF">P4H66_20510</name>
</gene>
<keyword evidence="2" id="KW-1185">Reference proteome</keyword>
<proteinExistence type="predicted"/>
<sequence length="179" mass="20161">MQRNKQILITSHCVINQNTVIHGEARSAGVMKSAVDWASEQGYGIFQLPCPGFTYLGLDRQPMTEEELDTPAFHDHNFRILQPVIEQLKVYQNHGYEIIGGVGISGSSSCDPGKGIFMIDFLRLAKEQGVHIDFFWQIPNTEEGVFDPRDKKSVFGPTGIRPQVLPEALPVKVCRKRRH</sequence>
<evidence type="ECO:0000313" key="2">
    <source>
        <dbReference type="Proteomes" id="UP001344632"/>
    </source>
</evidence>
<evidence type="ECO:0000313" key="1">
    <source>
        <dbReference type="EMBL" id="MEC0242191.1"/>
    </source>
</evidence>
<reference evidence="1 2" key="1">
    <citation type="submission" date="2023-03" db="EMBL/GenBank/DDBJ databases">
        <title>Bacillus Genome Sequencing.</title>
        <authorList>
            <person name="Dunlap C."/>
        </authorList>
    </citation>
    <scope>NUCLEOTIDE SEQUENCE [LARGE SCALE GENOMIC DNA]</scope>
    <source>
        <strain evidence="1 2">BD-525</strain>
    </source>
</reference>
<accession>A0ABU6GQZ8</accession>
<organism evidence="1 2">
    <name type="scientific">Paenibacillus dokdonensis</name>
    <dbReference type="NCBI Taxonomy" id="2567944"/>
    <lineage>
        <taxon>Bacteria</taxon>
        <taxon>Bacillati</taxon>
        <taxon>Bacillota</taxon>
        <taxon>Bacilli</taxon>
        <taxon>Bacillales</taxon>
        <taxon>Paenibacillaceae</taxon>
        <taxon>Paenibacillus</taxon>
    </lineage>
</organism>
<dbReference type="NCBIfam" id="NF045597">
    <property type="entry name" value="TudS_rel_CD3072"/>
    <property type="match status" value="1"/>
</dbReference>
<dbReference type="EMBL" id="JARLKZ010000015">
    <property type="protein sequence ID" value="MEC0242191.1"/>
    <property type="molecule type" value="Genomic_DNA"/>
</dbReference>
<name>A0ABU6GQZ8_9BACL</name>
<protein>
    <submittedName>
        <fullName evidence="1">Uncharacterized protein</fullName>
    </submittedName>
</protein>
<dbReference type="InterPro" id="IPR054648">
    <property type="entry name" value="TudS-rel"/>
</dbReference>